<dbReference type="EMBL" id="CM039437">
    <property type="protein sequence ID" value="KAI4308169.1"/>
    <property type="molecule type" value="Genomic_DNA"/>
</dbReference>
<dbReference type="Proteomes" id="UP000828941">
    <property type="component" value="Chromosome 12"/>
</dbReference>
<gene>
    <name evidence="1" type="ORF">L6164_031271</name>
</gene>
<protein>
    <submittedName>
        <fullName evidence="1">Uncharacterized protein</fullName>
    </submittedName>
</protein>
<evidence type="ECO:0000313" key="1">
    <source>
        <dbReference type="EMBL" id="KAI4308169.1"/>
    </source>
</evidence>
<accession>A0ACB9LEY8</accession>
<organism evidence="1 2">
    <name type="scientific">Bauhinia variegata</name>
    <name type="common">Purple orchid tree</name>
    <name type="synonym">Phanera variegata</name>
    <dbReference type="NCBI Taxonomy" id="167791"/>
    <lineage>
        <taxon>Eukaryota</taxon>
        <taxon>Viridiplantae</taxon>
        <taxon>Streptophyta</taxon>
        <taxon>Embryophyta</taxon>
        <taxon>Tracheophyta</taxon>
        <taxon>Spermatophyta</taxon>
        <taxon>Magnoliopsida</taxon>
        <taxon>eudicotyledons</taxon>
        <taxon>Gunneridae</taxon>
        <taxon>Pentapetalae</taxon>
        <taxon>rosids</taxon>
        <taxon>fabids</taxon>
        <taxon>Fabales</taxon>
        <taxon>Fabaceae</taxon>
        <taxon>Cercidoideae</taxon>
        <taxon>Cercideae</taxon>
        <taxon>Bauhiniinae</taxon>
        <taxon>Bauhinia</taxon>
    </lineage>
</organism>
<name>A0ACB9LEY8_BAUVA</name>
<proteinExistence type="predicted"/>
<evidence type="ECO:0000313" key="2">
    <source>
        <dbReference type="Proteomes" id="UP000828941"/>
    </source>
</evidence>
<sequence>MAKYVTPGRLMIQDENLDLHPKKAVFSGKAKNSKTVGKKDDAGLGGRKALNDITNKKSVQADTSSRKKNLPKEEFNVKEEMFLHDHKKCIESKKAAMRSFNIEMVLPRDGFTSIPELDELHHTKAELDSPRCYPEPEEMPVSLFSDWLNCSMPWRSPPSSPIRWLSPPSPFGRRDEPLEFVLKEEIDASM</sequence>
<comment type="caution">
    <text evidence="1">The sequence shown here is derived from an EMBL/GenBank/DDBJ whole genome shotgun (WGS) entry which is preliminary data.</text>
</comment>
<keyword evidence="2" id="KW-1185">Reference proteome</keyword>
<reference evidence="1 2" key="1">
    <citation type="journal article" date="2022" name="DNA Res.">
        <title>Chromosomal-level genome assembly of the orchid tree Bauhinia variegata (Leguminosae; Cercidoideae) supports the allotetraploid origin hypothesis of Bauhinia.</title>
        <authorList>
            <person name="Zhong Y."/>
            <person name="Chen Y."/>
            <person name="Zheng D."/>
            <person name="Pang J."/>
            <person name="Liu Y."/>
            <person name="Luo S."/>
            <person name="Meng S."/>
            <person name="Qian L."/>
            <person name="Wei D."/>
            <person name="Dai S."/>
            <person name="Zhou R."/>
        </authorList>
    </citation>
    <scope>NUCLEOTIDE SEQUENCE [LARGE SCALE GENOMIC DNA]</scope>
    <source>
        <strain evidence="1">BV-YZ2020</strain>
    </source>
</reference>